<dbReference type="EC" id="3.2.1.22" evidence="2"/>
<gene>
    <name evidence="5" type="ORF">L207DRAFT_505414</name>
</gene>
<evidence type="ECO:0000256" key="1">
    <source>
        <dbReference type="ARBA" id="ARBA00001255"/>
    </source>
</evidence>
<evidence type="ECO:0000259" key="4">
    <source>
        <dbReference type="Pfam" id="PF03537"/>
    </source>
</evidence>
<feature type="domain" description="Glycoside-hydrolase family GH114 TIM-barrel" evidence="4">
    <location>
        <begin position="1"/>
        <end position="139"/>
    </location>
</feature>
<keyword evidence="6" id="KW-1185">Reference proteome</keyword>
<dbReference type="OrthoDB" id="2108802at2759"/>
<dbReference type="GO" id="GO:0004557">
    <property type="term" value="F:alpha-galactosidase activity"/>
    <property type="evidence" value="ECO:0007669"/>
    <property type="project" value="UniProtKB-EC"/>
</dbReference>
<evidence type="ECO:0000313" key="6">
    <source>
        <dbReference type="Proteomes" id="UP000235786"/>
    </source>
</evidence>
<feature type="compositionally biased region" description="Basic and acidic residues" evidence="3">
    <location>
        <begin position="1"/>
        <end position="16"/>
    </location>
</feature>
<reference evidence="5 6" key="1">
    <citation type="submission" date="2016-04" db="EMBL/GenBank/DDBJ databases">
        <title>A degradative enzymes factory behind the ericoid mycorrhizal symbiosis.</title>
        <authorList>
            <consortium name="DOE Joint Genome Institute"/>
            <person name="Martino E."/>
            <person name="Morin E."/>
            <person name="Grelet G."/>
            <person name="Kuo A."/>
            <person name="Kohler A."/>
            <person name="Daghino S."/>
            <person name="Barry K."/>
            <person name="Choi C."/>
            <person name="Cichocki N."/>
            <person name="Clum A."/>
            <person name="Copeland A."/>
            <person name="Hainaut M."/>
            <person name="Haridas S."/>
            <person name="Labutti K."/>
            <person name="Lindquist E."/>
            <person name="Lipzen A."/>
            <person name="Khouja H.-R."/>
            <person name="Murat C."/>
            <person name="Ohm R."/>
            <person name="Olson A."/>
            <person name="Spatafora J."/>
            <person name="Veneault-Fourrey C."/>
            <person name="Henrissat B."/>
            <person name="Grigoriev I."/>
            <person name="Martin F."/>
            <person name="Perotto S."/>
        </authorList>
    </citation>
    <scope>NUCLEOTIDE SEQUENCE [LARGE SCALE GENOMIC DNA]</scope>
    <source>
        <strain evidence="5 6">F</strain>
    </source>
</reference>
<dbReference type="STRING" id="1149755.A0A2J6SC99"/>
<protein>
    <recommendedName>
        <fullName evidence="2">alpha-galactosidase</fullName>
        <ecNumber evidence="2">3.2.1.22</ecNumber>
    </recommendedName>
</protein>
<dbReference type="Gene3D" id="3.20.20.70">
    <property type="entry name" value="Aldolase class I"/>
    <property type="match status" value="1"/>
</dbReference>
<feature type="region of interest" description="Disordered" evidence="3">
    <location>
        <begin position="1"/>
        <end position="22"/>
    </location>
</feature>
<dbReference type="InterPro" id="IPR004352">
    <property type="entry name" value="GH114_TIM-barrel"/>
</dbReference>
<evidence type="ECO:0000256" key="3">
    <source>
        <dbReference type="SAM" id="MobiDB-lite"/>
    </source>
</evidence>
<dbReference type="InterPro" id="IPR017853">
    <property type="entry name" value="GH"/>
</dbReference>
<keyword evidence="5" id="KW-0378">Hydrolase</keyword>
<dbReference type="Proteomes" id="UP000235786">
    <property type="component" value="Unassembled WGS sequence"/>
</dbReference>
<comment type="catalytic activity">
    <reaction evidence="1">
        <text>Hydrolysis of terminal, non-reducing alpha-D-galactose residues in alpha-D-galactosides, including galactose oligosaccharides, galactomannans and galactolipids.</text>
        <dbReference type="EC" id="3.2.1.22"/>
    </reaction>
</comment>
<sequence>MLKRLDREASMMRDGVDTDNTDAYNNENGLNLTMEDAVSYVTFLAEAAHARNPSIGLENSRNIVPSVLDEVQWQFNEQCVVYREFSTFRPFIAAGKPVFHIEYPSSAPTINATTKAQYCNNSRETGFSTILKKVSLDGWIDAC</sequence>
<dbReference type="Pfam" id="PF03537">
    <property type="entry name" value="Glyco_hydro_114"/>
    <property type="match status" value="1"/>
</dbReference>
<dbReference type="PANTHER" id="PTHR35273:SF2">
    <property type="entry name" value="ALPHA-GALACTOSIDASE"/>
    <property type="match status" value="1"/>
</dbReference>
<evidence type="ECO:0000313" key="5">
    <source>
        <dbReference type="EMBL" id="PMD48385.1"/>
    </source>
</evidence>
<dbReference type="SUPFAM" id="SSF51445">
    <property type="entry name" value="(Trans)glycosidases"/>
    <property type="match status" value="1"/>
</dbReference>
<name>A0A2J6SC99_HYAVF</name>
<accession>A0A2J6SC99</accession>
<dbReference type="AlphaFoldDB" id="A0A2J6SC99"/>
<dbReference type="InterPro" id="IPR013785">
    <property type="entry name" value="Aldolase_TIM"/>
</dbReference>
<dbReference type="EMBL" id="KZ613937">
    <property type="protein sequence ID" value="PMD48385.1"/>
    <property type="molecule type" value="Genomic_DNA"/>
</dbReference>
<organism evidence="5 6">
    <name type="scientific">Hyaloscypha variabilis (strain UAMH 11265 / GT02V1 / F)</name>
    <name type="common">Meliniomyces variabilis</name>
    <dbReference type="NCBI Taxonomy" id="1149755"/>
    <lineage>
        <taxon>Eukaryota</taxon>
        <taxon>Fungi</taxon>
        <taxon>Dikarya</taxon>
        <taxon>Ascomycota</taxon>
        <taxon>Pezizomycotina</taxon>
        <taxon>Leotiomycetes</taxon>
        <taxon>Helotiales</taxon>
        <taxon>Hyaloscyphaceae</taxon>
        <taxon>Hyaloscypha</taxon>
        <taxon>Hyaloscypha variabilis</taxon>
    </lineage>
</organism>
<evidence type="ECO:0000256" key="2">
    <source>
        <dbReference type="ARBA" id="ARBA00012755"/>
    </source>
</evidence>
<dbReference type="PANTHER" id="PTHR35273">
    <property type="entry name" value="ALPHA-1,4 POLYGALACTOSAMINIDASE, PUTATIVE (AFU_ORTHOLOGUE AFUA_3G07890)-RELATED"/>
    <property type="match status" value="1"/>
</dbReference>
<proteinExistence type="predicted"/>